<protein>
    <recommendedName>
        <fullName evidence="5">Sortase A</fullName>
    </recommendedName>
</protein>
<gene>
    <name evidence="3" type="ORF">EDD32_0815</name>
</gene>
<evidence type="ECO:0008006" key="5">
    <source>
        <dbReference type="Google" id="ProtNLM"/>
    </source>
</evidence>
<feature type="chain" id="PRO_5039128226" description="Sortase A" evidence="2">
    <location>
        <begin position="24"/>
        <end position="288"/>
    </location>
</feature>
<accession>A0A3N4Z3X9</accession>
<dbReference type="Proteomes" id="UP000280726">
    <property type="component" value="Unassembled WGS sequence"/>
</dbReference>
<dbReference type="AlphaFoldDB" id="A0A3N4Z3X9"/>
<dbReference type="PROSITE" id="PS51257">
    <property type="entry name" value="PROKAR_LIPOPROTEIN"/>
    <property type="match status" value="1"/>
</dbReference>
<proteinExistence type="predicted"/>
<keyword evidence="2" id="KW-0732">Signal</keyword>
<feature type="region of interest" description="Disordered" evidence="1">
    <location>
        <begin position="26"/>
        <end position="83"/>
    </location>
</feature>
<keyword evidence="4" id="KW-1185">Reference proteome</keyword>
<reference evidence="3 4" key="1">
    <citation type="submission" date="2018-11" db="EMBL/GenBank/DDBJ databases">
        <title>Sequencing the genomes of 1000 actinobacteria strains.</title>
        <authorList>
            <person name="Klenk H.-P."/>
        </authorList>
    </citation>
    <scope>NUCLEOTIDE SEQUENCE [LARGE SCALE GENOMIC DNA]</scope>
    <source>
        <strain evidence="3 4">DSM 14418</strain>
    </source>
</reference>
<dbReference type="EMBL" id="RKRA01000001">
    <property type="protein sequence ID" value="RPF26376.1"/>
    <property type="molecule type" value="Genomic_DNA"/>
</dbReference>
<comment type="caution">
    <text evidence="3">The sequence shown here is derived from an EMBL/GenBank/DDBJ whole genome shotgun (WGS) entry which is preliminary data.</text>
</comment>
<feature type="signal peptide" evidence="2">
    <location>
        <begin position="1"/>
        <end position="23"/>
    </location>
</feature>
<evidence type="ECO:0000256" key="1">
    <source>
        <dbReference type="SAM" id="MobiDB-lite"/>
    </source>
</evidence>
<sequence length="288" mass="30630">MNRRRSTATAALSLALAAAVGLAACSNDPGRTVSSASTRTAAEGVQEAGEAAGEDPAETTGVSQQAEADPGEAPPPLDPGVFGHEDFVGAIQMEFRGDRTSESAIMADSAYDAFFGGDYDRPSAGETAVLRLTAMVDPRDGNRLLMMGAVIDTITDPNELVIGLHNVLGIDGSVALNGEEYEGRVAGASGVMEIGDRVTIWTPHPSEADLVYRYVYEVVQPEDAEGSFALYESDLDIDEKVYRESPSDDVYQLSTYICWPPNQLAQRLVTRLHLVESSVEQGSVAPLD</sequence>
<evidence type="ECO:0000256" key="2">
    <source>
        <dbReference type="SAM" id="SignalP"/>
    </source>
</evidence>
<organism evidence="3 4">
    <name type="scientific">Georgenia muralis</name>
    <dbReference type="NCBI Taxonomy" id="154117"/>
    <lineage>
        <taxon>Bacteria</taxon>
        <taxon>Bacillati</taxon>
        <taxon>Actinomycetota</taxon>
        <taxon>Actinomycetes</taxon>
        <taxon>Micrococcales</taxon>
        <taxon>Bogoriellaceae</taxon>
        <taxon>Georgenia</taxon>
    </lineage>
</organism>
<dbReference type="RefSeq" id="WP_123914843.1">
    <property type="nucleotide sequence ID" value="NZ_RKRA01000001.1"/>
</dbReference>
<evidence type="ECO:0000313" key="4">
    <source>
        <dbReference type="Proteomes" id="UP000280726"/>
    </source>
</evidence>
<name>A0A3N4Z3X9_9MICO</name>
<feature type="compositionally biased region" description="Low complexity" evidence="1">
    <location>
        <begin position="41"/>
        <end position="51"/>
    </location>
</feature>
<evidence type="ECO:0000313" key="3">
    <source>
        <dbReference type="EMBL" id="RPF26376.1"/>
    </source>
</evidence>